<evidence type="ECO:0000313" key="3">
    <source>
        <dbReference type="Proteomes" id="UP001148614"/>
    </source>
</evidence>
<dbReference type="EMBL" id="JANPWZ010003653">
    <property type="protein sequence ID" value="KAJ3551776.1"/>
    <property type="molecule type" value="Genomic_DNA"/>
</dbReference>
<keyword evidence="3" id="KW-1185">Reference proteome</keyword>
<sequence length="140" mass="15800">MTPAQPPQQTKKIEIVAPWGCKVESTMAITGKGRMDFNNLTRHKVGESVCKCPRPNPEDQIAEEGKLARHVHGLWNTGKCNSPEKMIEVFSKLKLGLPVAEEHQLHWDEESKTFGKKEPREPEDQNVASDFKHIFSAVLN</sequence>
<protein>
    <submittedName>
        <fullName evidence="2">Uncharacterized protein</fullName>
    </submittedName>
</protein>
<dbReference type="Proteomes" id="UP001148614">
    <property type="component" value="Unassembled WGS sequence"/>
</dbReference>
<gene>
    <name evidence="2" type="ORF">NPX13_g11280</name>
</gene>
<accession>A0A9W8N340</accession>
<proteinExistence type="predicted"/>
<feature type="compositionally biased region" description="Basic and acidic residues" evidence="1">
    <location>
        <begin position="108"/>
        <end position="123"/>
    </location>
</feature>
<reference evidence="2" key="1">
    <citation type="submission" date="2022-07" db="EMBL/GenBank/DDBJ databases">
        <title>Genome Sequence of Xylaria arbuscula.</title>
        <authorList>
            <person name="Buettner E."/>
        </authorList>
    </citation>
    <scope>NUCLEOTIDE SEQUENCE</scope>
    <source>
        <strain evidence="2">VT107</strain>
    </source>
</reference>
<name>A0A9W8N340_9PEZI</name>
<feature type="region of interest" description="Disordered" evidence="1">
    <location>
        <begin position="108"/>
        <end position="127"/>
    </location>
</feature>
<dbReference type="AlphaFoldDB" id="A0A9W8N340"/>
<evidence type="ECO:0000256" key="1">
    <source>
        <dbReference type="SAM" id="MobiDB-lite"/>
    </source>
</evidence>
<organism evidence="2 3">
    <name type="scientific">Xylaria arbuscula</name>
    <dbReference type="NCBI Taxonomy" id="114810"/>
    <lineage>
        <taxon>Eukaryota</taxon>
        <taxon>Fungi</taxon>
        <taxon>Dikarya</taxon>
        <taxon>Ascomycota</taxon>
        <taxon>Pezizomycotina</taxon>
        <taxon>Sordariomycetes</taxon>
        <taxon>Xylariomycetidae</taxon>
        <taxon>Xylariales</taxon>
        <taxon>Xylariaceae</taxon>
        <taxon>Xylaria</taxon>
    </lineage>
</organism>
<evidence type="ECO:0000313" key="2">
    <source>
        <dbReference type="EMBL" id="KAJ3551776.1"/>
    </source>
</evidence>
<comment type="caution">
    <text evidence="2">The sequence shown here is derived from an EMBL/GenBank/DDBJ whole genome shotgun (WGS) entry which is preliminary data.</text>
</comment>